<dbReference type="SUPFAM" id="SSF52540">
    <property type="entry name" value="P-loop containing nucleoside triphosphate hydrolases"/>
    <property type="match status" value="1"/>
</dbReference>
<organism evidence="1 2">
    <name type="scientific">Lagenidium giganteum</name>
    <dbReference type="NCBI Taxonomy" id="4803"/>
    <lineage>
        <taxon>Eukaryota</taxon>
        <taxon>Sar</taxon>
        <taxon>Stramenopiles</taxon>
        <taxon>Oomycota</taxon>
        <taxon>Peronosporomycetes</taxon>
        <taxon>Pythiales</taxon>
        <taxon>Pythiaceae</taxon>
    </lineage>
</organism>
<accession>A0AAV2ZEV2</accession>
<comment type="caution">
    <text evidence="1">The sequence shown here is derived from an EMBL/GenBank/DDBJ whole genome shotgun (WGS) entry which is preliminary data.</text>
</comment>
<proteinExistence type="predicted"/>
<dbReference type="PANTHER" id="PTHR13308:SF40">
    <property type="entry name" value="NEDD4-BINDING PROTEIN 2-LIKE 1"/>
    <property type="match status" value="1"/>
</dbReference>
<evidence type="ECO:0000313" key="2">
    <source>
        <dbReference type="Proteomes" id="UP001146120"/>
    </source>
</evidence>
<dbReference type="PANTHER" id="PTHR13308">
    <property type="entry name" value="NEDD4-BINDING PROTEIN 2-LIKE 1"/>
    <property type="match status" value="1"/>
</dbReference>
<dbReference type="EMBL" id="DAKRPA010000015">
    <property type="protein sequence ID" value="DBA03799.1"/>
    <property type="molecule type" value="Genomic_DNA"/>
</dbReference>
<protein>
    <recommendedName>
        <fullName evidence="3">2',3'-cyclic-nucleotide 3'-phosphodiesterase</fullName>
    </recommendedName>
</protein>
<dbReference type="InterPro" id="IPR027417">
    <property type="entry name" value="P-loop_NTPase"/>
</dbReference>
<gene>
    <name evidence="1" type="ORF">N0F65_005689</name>
</gene>
<name>A0AAV2ZEV2_9STRA</name>
<dbReference type="Proteomes" id="UP001146120">
    <property type="component" value="Unassembled WGS sequence"/>
</dbReference>
<keyword evidence="2" id="KW-1185">Reference proteome</keyword>
<dbReference type="Pfam" id="PF13671">
    <property type="entry name" value="AAA_33"/>
    <property type="match status" value="1"/>
</dbReference>
<reference evidence="1" key="1">
    <citation type="submission" date="2022-11" db="EMBL/GenBank/DDBJ databases">
        <authorList>
            <person name="Morgan W.R."/>
            <person name="Tartar A."/>
        </authorList>
    </citation>
    <scope>NUCLEOTIDE SEQUENCE</scope>
    <source>
        <strain evidence="1">ARSEF 373</strain>
    </source>
</reference>
<evidence type="ECO:0008006" key="3">
    <source>
        <dbReference type="Google" id="ProtNLM"/>
    </source>
</evidence>
<sequence length="284" mass="32200">MDWWLSSTATDEAWRTAKSLLLRLQSAGVRGRALLSYERVLVDVQKASQDRVEKSLPLKWTALAVCQGNDVIKRMSLVNEDRADVEHPALRSWANDTIFVNSGTRRAKSVVILRGIPGSGKSSLGRQLKAMCDAEGLLCVICSADQYFETARGYEFNPSRLADAHRHCERTFRAALYDHQVDVVVIDNTHTRQWEFQTVEAIALEQPGVRLHLLEMRCDNMTTCRRMAQRNSHGVDVEKVIQMFERWEHDNRAVVFYPSFDDTPAAPLPSMVHGHFSAPQAAQY</sequence>
<evidence type="ECO:0000313" key="1">
    <source>
        <dbReference type="EMBL" id="DBA03799.1"/>
    </source>
</evidence>
<reference evidence="1" key="2">
    <citation type="journal article" date="2023" name="Microbiol Resour">
        <title>Decontamination and Annotation of the Draft Genome Sequence of the Oomycete Lagenidium giganteum ARSEF 373.</title>
        <authorList>
            <person name="Morgan W.R."/>
            <person name="Tartar A."/>
        </authorList>
    </citation>
    <scope>NUCLEOTIDE SEQUENCE</scope>
    <source>
        <strain evidence="1">ARSEF 373</strain>
    </source>
</reference>
<dbReference type="Gene3D" id="3.40.50.300">
    <property type="entry name" value="P-loop containing nucleotide triphosphate hydrolases"/>
    <property type="match status" value="1"/>
</dbReference>
<dbReference type="InterPro" id="IPR026302">
    <property type="entry name" value="NEDD4-bd_p2"/>
</dbReference>
<dbReference type="AlphaFoldDB" id="A0AAV2ZEV2"/>